<dbReference type="PANTHER" id="PTHR48034">
    <property type="entry name" value="TRANSFORMER-2 SEX-DETERMINING PROTEIN-RELATED"/>
    <property type="match status" value="1"/>
</dbReference>
<dbReference type="SUPFAM" id="SSF54928">
    <property type="entry name" value="RNA-binding domain, RBD"/>
    <property type="match status" value="1"/>
</dbReference>
<accession>A0A804NEQ8</accession>
<dbReference type="FunFam" id="3.30.70.330:FF:001802">
    <property type="match status" value="1"/>
</dbReference>
<evidence type="ECO:0000259" key="3">
    <source>
        <dbReference type="PROSITE" id="PS50102"/>
    </source>
</evidence>
<keyword evidence="5" id="KW-1185">Reference proteome</keyword>
<dbReference type="EnsemblPlants" id="Zm00001eb155840_T001">
    <property type="protein sequence ID" value="Zm00001eb155840_P001"/>
    <property type="gene ID" value="Zm00001eb155840"/>
</dbReference>
<feature type="compositionally biased region" description="Pro residues" evidence="2">
    <location>
        <begin position="282"/>
        <end position="291"/>
    </location>
</feature>
<evidence type="ECO:0000313" key="4">
    <source>
        <dbReference type="EnsemblPlants" id="Zm00001eb155840_P001"/>
    </source>
</evidence>
<name>A0A804NEQ8_MAIZE</name>
<dbReference type="InterPro" id="IPR000504">
    <property type="entry name" value="RRM_dom"/>
</dbReference>
<feature type="compositionally biased region" description="Polar residues" evidence="2">
    <location>
        <begin position="186"/>
        <end position="197"/>
    </location>
</feature>
<dbReference type="InterPro" id="IPR012677">
    <property type="entry name" value="Nucleotide-bd_a/b_plait_sf"/>
</dbReference>
<reference evidence="4" key="3">
    <citation type="submission" date="2021-05" db="UniProtKB">
        <authorList>
            <consortium name="EnsemblPlants"/>
        </authorList>
    </citation>
    <scope>IDENTIFICATION</scope>
    <source>
        <strain evidence="4">cv. B73</strain>
    </source>
</reference>
<reference evidence="4" key="2">
    <citation type="submission" date="2019-07" db="EMBL/GenBank/DDBJ databases">
        <authorList>
            <person name="Seetharam A."/>
            <person name="Woodhouse M."/>
            <person name="Cannon E."/>
        </authorList>
    </citation>
    <scope>NUCLEOTIDE SEQUENCE [LARGE SCALE GENOMIC DNA]</scope>
    <source>
        <strain evidence="4">cv. B73</strain>
    </source>
</reference>
<organism evidence="4 5">
    <name type="scientific">Zea mays</name>
    <name type="common">Maize</name>
    <dbReference type="NCBI Taxonomy" id="4577"/>
    <lineage>
        <taxon>Eukaryota</taxon>
        <taxon>Viridiplantae</taxon>
        <taxon>Streptophyta</taxon>
        <taxon>Embryophyta</taxon>
        <taxon>Tracheophyta</taxon>
        <taxon>Spermatophyta</taxon>
        <taxon>Magnoliopsida</taxon>
        <taxon>Liliopsida</taxon>
        <taxon>Poales</taxon>
        <taxon>Poaceae</taxon>
        <taxon>PACMAD clade</taxon>
        <taxon>Panicoideae</taxon>
        <taxon>Andropogonodae</taxon>
        <taxon>Andropogoneae</taxon>
        <taxon>Tripsacinae</taxon>
        <taxon>Zea</taxon>
    </lineage>
</organism>
<dbReference type="PROSITE" id="PS50102">
    <property type="entry name" value="RRM"/>
    <property type="match status" value="1"/>
</dbReference>
<dbReference type="Gramene" id="Zm00001eb155840_T001">
    <property type="protein sequence ID" value="Zm00001eb155840_P001"/>
    <property type="gene ID" value="Zm00001eb155840"/>
</dbReference>
<dbReference type="AlphaFoldDB" id="A0A804NEQ8"/>
<proteinExistence type="predicted"/>
<feature type="compositionally biased region" description="Basic and acidic residues" evidence="2">
    <location>
        <begin position="168"/>
        <end position="185"/>
    </location>
</feature>
<evidence type="ECO:0000256" key="1">
    <source>
        <dbReference type="PROSITE-ProRule" id="PRU00176"/>
    </source>
</evidence>
<keyword evidence="1" id="KW-0694">RNA-binding</keyword>
<feature type="region of interest" description="Disordered" evidence="2">
    <location>
        <begin position="168"/>
        <end position="199"/>
    </location>
</feature>
<dbReference type="Pfam" id="PF00076">
    <property type="entry name" value="RRM_1"/>
    <property type="match status" value="1"/>
</dbReference>
<protein>
    <recommendedName>
        <fullName evidence="3">RRM domain-containing protein</fullName>
    </recommendedName>
</protein>
<dbReference type="InParanoid" id="A0A804NEQ8"/>
<evidence type="ECO:0000256" key="2">
    <source>
        <dbReference type="SAM" id="MobiDB-lite"/>
    </source>
</evidence>
<feature type="domain" description="RRM" evidence="3">
    <location>
        <begin position="44"/>
        <end position="124"/>
    </location>
</feature>
<dbReference type="InterPro" id="IPR035979">
    <property type="entry name" value="RBD_domain_sf"/>
</dbReference>
<reference evidence="5" key="1">
    <citation type="submission" date="2015-12" db="EMBL/GenBank/DDBJ databases">
        <title>Update maize B73 reference genome by single molecule sequencing technologies.</title>
        <authorList>
            <consortium name="Maize Genome Sequencing Project"/>
            <person name="Ware D."/>
        </authorList>
    </citation>
    <scope>NUCLEOTIDE SEQUENCE [LARGE SCALE GENOMIC DNA]</scope>
    <source>
        <strain evidence="5">cv. B73</strain>
    </source>
</reference>
<dbReference type="Gene3D" id="3.30.70.330">
    <property type="match status" value="1"/>
</dbReference>
<evidence type="ECO:0000313" key="5">
    <source>
        <dbReference type="Proteomes" id="UP000007305"/>
    </source>
</evidence>
<feature type="compositionally biased region" description="Basic residues" evidence="2">
    <location>
        <begin position="262"/>
        <end position="276"/>
    </location>
</feature>
<dbReference type="GO" id="GO:0003723">
    <property type="term" value="F:RNA binding"/>
    <property type="evidence" value="ECO:0007669"/>
    <property type="project" value="UniProtKB-UniRule"/>
</dbReference>
<dbReference type="Proteomes" id="UP000007305">
    <property type="component" value="Chromosome 3"/>
</dbReference>
<feature type="region of interest" description="Disordered" evidence="2">
    <location>
        <begin position="256"/>
        <end position="291"/>
    </location>
</feature>
<sequence>MTDTATVLPLPDIRIKDATTKAVGLAASVRALVSTMIGLGVSPATLFISYAYRSIRARSSPIKKAANKLFTIEIRNEDVAGESREPRGFGFIQYFDPEDASDAKYHMDGKMLLGREIVVVFAEENRKKPSDMRAREKNKWQRPFLLWEVALKCPNPIDWLTYHLDRSPAPRPRERSLSRSPDVNKSRSASPIVSRSPQAIVGVHSVGGSAADASTRPPPRPAPKSCIASMEVVLVRCAASPAPSMLLSRPFHPHRAPCPSLHHLRPTSRPRPRKSRRAPENLAPPPPQNLPYLPPRSEHADLPQCCDGWGHRGGGILSKSCDAVFLDGGDDTEEGSMGRSWSLARLHA</sequence>
<dbReference type="InterPro" id="IPR050441">
    <property type="entry name" value="RBM"/>
</dbReference>